<evidence type="ECO:0008006" key="3">
    <source>
        <dbReference type="Google" id="ProtNLM"/>
    </source>
</evidence>
<dbReference type="Pfam" id="PF05521">
    <property type="entry name" value="Phage_HCP"/>
    <property type="match status" value="1"/>
</dbReference>
<organism evidence="1 2">
    <name type="scientific">Bacillus subtilis</name>
    <dbReference type="NCBI Taxonomy" id="1423"/>
    <lineage>
        <taxon>Bacteria</taxon>
        <taxon>Bacillati</taxon>
        <taxon>Bacillota</taxon>
        <taxon>Bacilli</taxon>
        <taxon>Bacillales</taxon>
        <taxon>Bacillaceae</taxon>
        <taxon>Bacillus</taxon>
    </lineage>
</organism>
<evidence type="ECO:0000313" key="1">
    <source>
        <dbReference type="EMBL" id="KZD89326.1"/>
    </source>
</evidence>
<comment type="caution">
    <text evidence="1">The sequence shown here is derived from an EMBL/GenBank/DDBJ whole genome shotgun (WGS) entry which is preliminary data.</text>
</comment>
<dbReference type="InterPro" id="IPR008767">
    <property type="entry name" value="Phage_SPP1_head-tail_adaptor"/>
</dbReference>
<dbReference type="Proteomes" id="UP000076442">
    <property type="component" value="Unassembled WGS sequence"/>
</dbReference>
<proteinExistence type="predicted"/>
<gene>
    <name evidence="1" type="ORF">B4122_3712</name>
</gene>
<name>A0AAP1DYN4_BACIU</name>
<dbReference type="NCBIfam" id="TIGR01563">
    <property type="entry name" value="gp16_SPP1"/>
    <property type="match status" value="1"/>
</dbReference>
<dbReference type="EMBL" id="LJZV01000024">
    <property type="protein sequence ID" value="KZD89326.1"/>
    <property type="molecule type" value="Genomic_DNA"/>
</dbReference>
<evidence type="ECO:0000313" key="2">
    <source>
        <dbReference type="Proteomes" id="UP000076442"/>
    </source>
</evidence>
<reference evidence="1 2" key="1">
    <citation type="submission" date="2015-09" db="EMBL/GenBank/DDBJ databases">
        <title>Spore heat resistance.</title>
        <authorList>
            <person name="Boekhorst J."/>
            <person name="Berendsen E.M."/>
            <person name="Wells-Bennik M.H."/>
            <person name="Kuipers O.P."/>
        </authorList>
    </citation>
    <scope>NUCLEOTIDE SEQUENCE [LARGE SCALE GENOMIC DNA]</scope>
    <source>
        <strain evidence="1 2">B4122</strain>
    </source>
</reference>
<protein>
    <recommendedName>
        <fullName evidence="3">Phage head closure protein</fullName>
    </recommendedName>
</protein>
<dbReference type="AlphaFoldDB" id="A0AAP1DYN4"/>
<dbReference type="InterPro" id="IPR038666">
    <property type="entry name" value="SSP1_head-tail_sf"/>
</dbReference>
<accession>A0AAP1DYN4</accession>
<dbReference type="Gene3D" id="2.40.10.270">
    <property type="entry name" value="Bacteriophage SPP1 head-tail adaptor protein"/>
    <property type="match status" value="1"/>
</dbReference>
<sequence length="72" mass="8526">MQPKDRWIIQAAAEHQEKTVWFRIRHREGIEAGEMRVVYKGQPYKIKEVIPDLQNKGLMTLQCEGWDNESIT</sequence>